<evidence type="ECO:0000256" key="1">
    <source>
        <dbReference type="ARBA" id="ARBA00023002"/>
    </source>
</evidence>
<dbReference type="CDD" id="cd08958">
    <property type="entry name" value="FR_SDR_e"/>
    <property type="match status" value="1"/>
</dbReference>
<evidence type="ECO:0000259" key="3">
    <source>
        <dbReference type="Pfam" id="PF01370"/>
    </source>
</evidence>
<dbReference type="InterPro" id="IPR036291">
    <property type="entry name" value="NAD(P)-bd_dom_sf"/>
</dbReference>
<gene>
    <name evidence="4" type="ORF">H6P81_016743</name>
</gene>
<evidence type="ECO:0000313" key="5">
    <source>
        <dbReference type="Proteomes" id="UP000825729"/>
    </source>
</evidence>
<organism evidence="4 5">
    <name type="scientific">Aristolochia fimbriata</name>
    <name type="common">White veined hardy Dutchman's pipe vine</name>
    <dbReference type="NCBI Taxonomy" id="158543"/>
    <lineage>
        <taxon>Eukaryota</taxon>
        <taxon>Viridiplantae</taxon>
        <taxon>Streptophyta</taxon>
        <taxon>Embryophyta</taxon>
        <taxon>Tracheophyta</taxon>
        <taxon>Spermatophyta</taxon>
        <taxon>Magnoliopsida</taxon>
        <taxon>Magnoliidae</taxon>
        <taxon>Piperales</taxon>
        <taxon>Aristolochiaceae</taxon>
        <taxon>Aristolochia</taxon>
    </lineage>
</organism>
<dbReference type="Pfam" id="PF01370">
    <property type="entry name" value="Epimerase"/>
    <property type="match status" value="1"/>
</dbReference>
<dbReference type="PANTHER" id="PTHR10366:SF563">
    <property type="entry name" value="CINNAMOYL-COA REDUCTASE 16"/>
    <property type="match status" value="1"/>
</dbReference>
<name>A0AAV7E9B4_ARIFI</name>
<dbReference type="InterPro" id="IPR050425">
    <property type="entry name" value="NAD(P)_dehydrat-like"/>
</dbReference>
<protein>
    <recommendedName>
        <fullName evidence="3">NAD-dependent epimerase/dehydratase domain-containing protein</fullName>
    </recommendedName>
</protein>
<dbReference type="InterPro" id="IPR001509">
    <property type="entry name" value="Epimerase_deHydtase"/>
</dbReference>
<dbReference type="FunFam" id="3.40.50.720:FF:000085">
    <property type="entry name" value="Dihydroflavonol reductase"/>
    <property type="match status" value="1"/>
</dbReference>
<dbReference type="GO" id="GO:0016616">
    <property type="term" value="F:oxidoreductase activity, acting on the CH-OH group of donors, NAD or NADP as acceptor"/>
    <property type="evidence" value="ECO:0007669"/>
    <property type="project" value="TreeGrafter"/>
</dbReference>
<dbReference type="PANTHER" id="PTHR10366">
    <property type="entry name" value="NAD DEPENDENT EPIMERASE/DEHYDRATASE"/>
    <property type="match status" value="1"/>
</dbReference>
<comment type="caution">
    <text evidence="4">The sequence shown here is derived from an EMBL/GenBank/DDBJ whole genome shotgun (WGS) entry which is preliminary data.</text>
</comment>
<dbReference type="Proteomes" id="UP000825729">
    <property type="component" value="Unassembled WGS sequence"/>
</dbReference>
<feature type="transmembrane region" description="Helical" evidence="2">
    <location>
        <begin position="7"/>
        <end position="32"/>
    </location>
</feature>
<dbReference type="AlphaFoldDB" id="A0AAV7E9B4"/>
<accession>A0AAV7E9B4</accession>
<evidence type="ECO:0000313" key="4">
    <source>
        <dbReference type="EMBL" id="KAG9445403.1"/>
    </source>
</evidence>
<keyword evidence="5" id="KW-1185">Reference proteome</keyword>
<dbReference type="Gene3D" id="3.40.50.720">
    <property type="entry name" value="NAD(P)-binding Rossmann-like Domain"/>
    <property type="match status" value="1"/>
</dbReference>
<dbReference type="SUPFAM" id="SSF51735">
    <property type="entry name" value="NAD(P)-binding Rossmann-fold domains"/>
    <property type="match status" value="1"/>
</dbReference>
<feature type="domain" description="NAD-dependent epimerase/dehydratase" evidence="3">
    <location>
        <begin position="8"/>
        <end position="252"/>
    </location>
</feature>
<evidence type="ECO:0000256" key="2">
    <source>
        <dbReference type="SAM" id="Phobius"/>
    </source>
</evidence>
<keyword evidence="2" id="KW-0812">Transmembrane</keyword>
<keyword evidence="2" id="KW-1133">Transmembrane helix</keyword>
<proteinExistence type="predicted"/>
<keyword evidence="1" id="KW-0560">Oxidoreductase</keyword>
<sequence length="330" mass="36536">MDGEKKIVCVTGGAGFLASWLIMRLLQLGYFVRTTTRSNPEHREETTHLTSLPGASERLQIFEADLNEPESFAPAINGCTGVFHVAHPTITDPNDPVDSVIKTSVEGTLGILQACVNSRHTVKRVVYTSSLSAVLFNKTSQYTGTADESSWTDMDFFAEQRIPGTTYFTAKTATERAALLFAEENGLDLVTVLPSVILGPFFVPNFPFSFATALALITGDEEQCKLLSNAMFVHIDDAVSAHIFLFESSDAKGRYICSSHSCSIRDLARFLSSKYPEYRISQCLVNGIKEEENPIRICSKRLLDLGFEFKYGLEEMFDGALRCCKEKGFL</sequence>
<reference evidence="4 5" key="1">
    <citation type="submission" date="2021-07" db="EMBL/GenBank/DDBJ databases">
        <title>The Aristolochia fimbriata genome: insights into angiosperm evolution, floral development and chemical biosynthesis.</title>
        <authorList>
            <person name="Jiao Y."/>
        </authorList>
    </citation>
    <scope>NUCLEOTIDE SEQUENCE [LARGE SCALE GENOMIC DNA]</scope>
    <source>
        <strain evidence="4">IBCAS-2021</strain>
        <tissue evidence="4">Leaf</tissue>
    </source>
</reference>
<keyword evidence="2" id="KW-0472">Membrane</keyword>
<dbReference type="EMBL" id="JAINDJ010000006">
    <property type="protein sequence ID" value="KAG9445403.1"/>
    <property type="molecule type" value="Genomic_DNA"/>
</dbReference>